<dbReference type="EMBL" id="CP028339">
    <property type="protein sequence ID" value="AVR89536.1"/>
    <property type="molecule type" value="Genomic_DNA"/>
</dbReference>
<dbReference type="OrthoDB" id="9896239at2"/>
<proteinExistence type="predicted"/>
<dbReference type="KEGG" id="tak:Tharo_2648"/>
<accession>A0A2R4BQC4</accession>
<dbReference type="Proteomes" id="UP000241885">
    <property type="component" value="Chromosome"/>
</dbReference>
<dbReference type="AlphaFoldDB" id="A0A2R4BQC4"/>
<reference evidence="2 3" key="1">
    <citation type="submission" date="2018-03" db="EMBL/GenBank/DDBJ databases">
        <title>Complete genome sequence of Thauera aromatica, a model organism for studying aromatic compound degradation under denitrifying conditions.</title>
        <authorList>
            <person name="Lo H.-Y."/>
            <person name="Goris T."/>
            <person name="Boll M."/>
            <person name="Mueller J.A."/>
        </authorList>
    </citation>
    <scope>NUCLEOTIDE SEQUENCE [LARGE SCALE GENOMIC DNA]</scope>
    <source>
        <strain evidence="2 3">K172</strain>
    </source>
</reference>
<feature type="region of interest" description="Disordered" evidence="1">
    <location>
        <begin position="1"/>
        <end position="28"/>
    </location>
</feature>
<dbReference type="RefSeq" id="WP_107221644.1">
    <property type="nucleotide sequence ID" value="NZ_CP028339.1"/>
</dbReference>
<name>A0A2R4BQC4_THAAR</name>
<keyword evidence="3" id="KW-1185">Reference proteome</keyword>
<gene>
    <name evidence="2" type="ORF">Tharo_2648</name>
</gene>
<sequence>MAHDNYPKGAGLGRDPNPRNPTPIDFDWTMQHGSRAQRREILRLLKMQSRQGVPGADEALRSLAGMLRAHRMWRVTPPGRTPFTVFCAQGATADEMLLQWPGAVLEVARGQ</sequence>
<evidence type="ECO:0000313" key="2">
    <source>
        <dbReference type="EMBL" id="AVR89536.1"/>
    </source>
</evidence>
<protein>
    <submittedName>
        <fullName evidence="2">Uncharacterized protein</fullName>
    </submittedName>
</protein>
<organism evidence="2 3">
    <name type="scientific">Thauera aromatica K172</name>
    <dbReference type="NCBI Taxonomy" id="44139"/>
    <lineage>
        <taxon>Bacteria</taxon>
        <taxon>Pseudomonadati</taxon>
        <taxon>Pseudomonadota</taxon>
        <taxon>Betaproteobacteria</taxon>
        <taxon>Rhodocyclales</taxon>
        <taxon>Zoogloeaceae</taxon>
        <taxon>Thauera</taxon>
    </lineage>
</organism>
<evidence type="ECO:0000313" key="3">
    <source>
        <dbReference type="Proteomes" id="UP000241885"/>
    </source>
</evidence>
<evidence type="ECO:0000256" key="1">
    <source>
        <dbReference type="SAM" id="MobiDB-lite"/>
    </source>
</evidence>